<name>A0A495DLD3_9PROT</name>
<organism evidence="11 12">
    <name type="scientific">Maricaulis maris</name>
    <dbReference type="NCBI Taxonomy" id="74318"/>
    <lineage>
        <taxon>Bacteria</taxon>
        <taxon>Pseudomonadati</taxon>
        <taxon>Pseudomonadota</taxon>
        <taxon>Alphaproteobacteria</taxon>
        <taxon>Maricaulales</taxon>
        <taxon>Maricaulaceae</taxon>
        <taxon>Maricaulis</taxon>
    </lineage>
</organism>
<feature type="binding site" evidence="6 8">
    <location>
        <begin position="87"/>
        <end position="90"/>
    </location>
    <ligand>
        <name>substrate</name>
    </ligand>
</feature>
<dbReference type="SMART" id="SM00855">
    <property type="entry name" value="PGAM"/>
    <property type="match status" value="1"/>
</dbReference>
<dbReference type="EMBL" id="RBIM01000001">
    <property type="protein sequence ID" value="RKR03725.1"/>
    <property type="molecule type" value="Genomic_DNA"/>
</dbReference>
<proteinExistence type="inferred from homology"/>
<dbReference type="FunFam" id="3.40.50.1240:FF:000003">
    <property type="entry name" value="2,3-bisphosphoglycerate-dependent phosphoglycerate mutase"/>
    <property type="match status" value="1"/>
</dbReference>
<evidence type="ECO:0000313" key="12">
    <source>
        <dbReference type="Proteomes" id="UP000273675"/>
    </source>
</evidence>
<dbReference type="Gene3D" id="3.40.50.1240">
    <property type="entry name" value="Phosphoglycerate mutase-like"/>
    <property type="match status" value="1"/>
</dbReference>
<evidence type="ECO:0000256" key="8">
    <source>
        <dbReference type="PIRSR" id="PIRSR613078-2"/>
    </source>
</evidence>
<dbReference type="GO" id="GO:0004619">
    <property type="term" value="F:phosphoglycerate mutase activity"/>
    <property type="evidence" value="ECO:0007669"/>
    <property type="project" value="UniProtKB-UniRule"/>
</dbReference>
<evidence type="ECO:0000256" key="1">
    <source>
        <dbReference type="ARBA" id="ARBA00000380"/>
    </source>
</evidence>
<comment type="similarity">
    <text evidence="2 6">Belongs to the phosphoglycerate mutase family. BPG-dependent PGAM subfamily.</text>
</comment>
<comment type="pathway">
    <text evidence="6 10">Carbohydrate degradation; glycolysis; pyruvate from D-glyceraldehyde 3-phosphate: step 3/5.</text>
</comment>
<dbReference type="Pfam" id="PF00300">
    <property type="entry name" value="His_Phos_1"/>
    <property type="match status" value="1"/>
</dbReference>
<feature type="binding site" evidence="6 8">
    <location>
        <position position="98"/>
    </location>
    <ligand>
        <name>substrate</name>
    </ligand>
</feature>
<feature type="active site" description="Tele-phosphohistidine intermediate" evidence="6 7">
    <location>
        <position position="9"/>
    </location>
</feature>
<evidence type="ECO:0000256" key="4">
    <source>
        <dbReference type="ARBA" id="ARBA00023152"/>
    </source>
</evidence>
<feature type="binding site" evidence="6 8">
    <location>
        <begin position="21"/>
        <end position="22"/>
    </location>
    <ligand>
        <name>substrate</name>
    </ligand>
</feature>
<feature type="binding site" evidence="6 8">
    <location>
        <position position="60"/>
    </location>
    <ligand>
        <name>substrate</name>
    </ligand>
</feature>
<evidence type="ECO:0000256" key="6">
    <source>
        <dbReference type="HAMAP-Rule" id="MF_01039"/>
    </source>
</evidence>
<dbReference type="EC" id="5.4.2.11" evidence="6 10"/>
<comment type="caution">
    <text evidence="11">The sequence shown here is derived from an EMBL/GenBank/DDBJ whole genome shotgun (WGS) entry which is preliminary data.</text>
</comment>
<dbReference type="InterPro" id="IPR005952">
    <property type="entry name" value="Phosphogly_mut1"/>
</dbReference>
<dbReference type="GO" id="GO:0006096">
    <property type="term" value="P:glycolytic process"/>
    <property type="evidence" value="ECO:0007669"/>
    <property type="project" value="UniProtKB-UniRule"/>
</dbReference>
<evidence type="ECO:0000256" key="7">
    <source>
        <dbReference type="PIRSR" id="PIRSR613078-1"/>
    </source>
</evidence>
<dbReference type="CDD" id="cd07067">
    <property type="entry name" value="HP_PGM_like"/>
    <property type="match status" value="1"/>
</dbReference>
<feature type="binding site" evidence="6 8">
    <location>
        <begin position="183"/>
        <end position="184"/>
    </location>
    <ligand>
        <name>substrate</name>
    </ligand>
</feature>
<dbReference type="AlphaFoldDB" id="A0A495DLD3"/>
<protein>
    <recommendedName>
        <fullName evidence="6 10">2,3-bisphosphoglycerate-dependent phosphoglycerate mutase</fullName>
        <shortName evidence="6">BPG-dependent PGAM</shortName>
        <shortName evidence="6">PGAM</shortName>
        <shortName evidence="6">Phosphoglyceromutase</shortName>
        <shortName evidence="6">dPGM</shortName>
        <ecNumber evidence="6 10">5.4.2.11</ecNumber>
    </recommendedName>
</protein>
<dbReference type="PANTHER" id="PTHR11931">
    <property type="entry name" value="PHOSPHOGLYCERATE MUTASE"/>
    <property type="match status" value="1"/>
</dbReference>
<keyword evidence="3 6" id="KW-0312">Gluconeogenesis</keyword>
<dbReference type="InterPro" id="IPR029033">
    <property type="entry name" value="His_PPase_superfam"/>
</dbReference>
<dbReference type="SUPFAM" id="SSF53254">
    <property type="entry name" value="Phosphoglycerate mutase-like"/>
    <property type="match status" value="1"/>
</dbReference>
<dbReference type="HAMAP" id="MF_01039">
    <property type="entry name" value="PGAM_GpmA"/>
    <property type="match status" value="1"/>
</dbReference>
<dbReference type="InterPro" id="IPR013078">
    <property type="entry name" value="His_Pase_superF_clade-1"/>
</dbReference>
<dbReference type="NCBIfam" id="NF010713">
    <property type="entry name" value="PRK14115.1"/>
    <property type="match status" value="1"/>
</dbReference>
<keyword evidence="4 6" id="KW-0324">Glycolysis</keyword>
<evidence type="ECO:0000256" key="5">
    <source>
        <dbReference type="ARBA" id="ARBA00023235"/>
    </source>
</evidence>
<dbReference type="RefSeq" id="WP_121209664.1">
    <property type="nucleotide sequence ID" value="NZ_RBIM01000001.1"/>
</dbReference>
<dbReference type="InterPro" id="IPR001345">
    <property type="entry name" value="PG/BPGM_mutase_AS"/>
</dbReference>
<feature type="binding site" evidence="6 8">
    <location>
        <begin position="114"/>
        <end position="115"/>
    </location>
    <ligand>
        <name>substrate</name>
    </ligand>
</feature>
<accession>A0A495DLD3</accession>
<feature type="active site" description="Proton donor/acceptor" evidence="6 7">
    <location>
        <position position="87"/>
    </location>
</feature>
<sequence>MPQLALIRHGQSEWNLQNRFTGWVDVDLTEEGVAQAQRAGQLLADTGFKPQHAFVSVLKRAIKTLNFTLDGLDRLWIPVDKSWRLNERHYGGLAGLNKDETRAKHGDEQVKIWRRSFDTPPPPVAEDHAYHPRNDDRYADVPREFLPASESLKSTLDRVEPYWSASILPRLKAGETLVVAAHGNSLRALVKLLFHVSDRDIMDIEVPTGNPLLIDLEDDGETITAARYLDAQRAKPLPPLPGA</sequence>
<dbReference type="GO" id="GO:0006094">
    <property type="term" value="P:gluconeogenesis"/>
    <property type="evidence" value="ECO:0007669"/>
    <property type="project" value="UniProtKB-UniRule"/>
</dbReference>
<feature type="binding site" evidence="6 8">
    <location>
        <begin position="8"/>
        <end position="15"/>
    </location>
    <ligand>
        <name>substrate</name>
    </ligand>
</feature>
<feature type="site" description="Transition state stabilizer" evidence="6 9">
    <location>
        <position position="182"/>
    </location>
</feature>
<evidence type="ECO:0000313" key="11">
    <source>
        <dbReference type="EMBL" id="RKR03725.1"/>
    </source>
</evidence>
<dbReference type="OrthoDB" id="9781415at2"/>
<comment type="function">
    <text evidence="6 10">Catalyzes the interconversion of 2-phosphoglycerate and 3-phosphoglycerate.</text>
</comment>
<dbReference type="PROSITE" id="PS00175">
    <property type="entry name" value="PG_MUTASE"/>
    <property type="match status" value="1"/>
</dbReference>
<reference evidence="11 12" key="1">
    <citation type="submission" date="2018-10" db="EMBL/GenBank/DDBJ databases">
        <title>Genomic Encyclopedia of Type Strains, Phase IV (KMG-IV): sequencing the most valuable type-strain genomes for metagenomic binning, comparative biology and taxonomic classification.</title>
        <authorList>
            <person name="Goeker M."/>
        </authorList>
    </citation>
    <scope>NUCLEOTIDE SEQUENCE [LARGE SCALE GENOMIC DNA]</scope>
    <source>
        <strain evidence="11 12">DSM 4734</strain>
    </source>
</reference>
<dbReference type="UniPathway" id="UPA00109">
    <property type="reaction ID" value="UER00186"/>
</dbReference>
<evidence type="ECO:0000256" key="10">
    <source>
        <dbReference type="RuleBase" id="RU004512"/>
    </source>
</evidence>
<comment type="catalytic activity">
    <reaction evidence="1 6 10">
        <text>(2R)-2-phosphoglycerate = (2R)-3-phosphoglycerate</text>
        <dbReference type="Rhea" id="RHEA:15901"/>
        <dbReference type="ChEBI" id="CHEBI:58272"/>
        <dbReference type="ChEBI" id="CHEBI:58289"/>
        <dbReference type="EC" id="5.4.2.11"/>
    </reaction>
</comment>
<evidence type="ECO:0000256" key="2">
    <source>
        <dbReference type="ARBA" id="ARBA00006717"/>
    </source>
</evidence>
<evidence type="ECO:0000256" key="3">
    <source>
        <dbReference type="ARBA" id="ARBA00022432"/>
    </source>
</evidence>
<keyword evidence="5 6" id="KW-0413">Isomerase</keyword>
<dbReference type="Proteomes" id="UP000273675">
    <property type="component" value="Unassembled WGS sequence"/>
</dbReference>
<evidence type="ECO:0000256" key="9">
    <source>
        <dbReference type="PIRSR" id="PIRSR613078-3"/>
    </source>
</evidence>
<dbReference type="NCBIfam" id="TIGR01258">
    <property type="entry name" value="pgm_1"/>
    <property type="match status" value="1"/>
</dbReference>
<comment type="subunit">
    <text evidence="6">Homodimer.</text>
</comment>
<gene>
    <name evidence="6" type="primary">gpmA</name>
    <name evidence="11" type="ORF">C7435_0163</name>
</gene>